<feature type="region of interest" description="Disordered" evidence="1">
    <location>
        <begin position="102"/>
        <end position="121"/>
    </location>
</feature>
<evidence type="ECO:0000256" key="1">
    <source>
        <dbReference type="SAM" id="MobiDB-lite"/>
    </source>
</evidence>
<reference evidence="3 4" key="1">
    <citation type="submission" date="2016-10" db="EMBL/GenBank/DDBJ databases">
        <authorList>
            <person name="de Groot N.N."/>
        </authorList>
    </citation>
    <scope>NUCLEOTIDE SEQUENCE [LARGE SCALE GENOMIC DNA]</scope>
    <source>
        <strain evidence="3 4">CGMCC 1.9109</strain>
    </source>
</reference>
<dbReference type="Pfam" id="PF01381">
    <property type="entry name" value="HTH_3"/>
    <property type="match status" value="1"/>
</dbReference>
<feature type="compositionally biased region" description="Basic and acidic residues" evidence="1">
    <location>
        <begin position="107"/>
        <end position="121"/>
    </location>
</feature>
<accession>A0A1G6TAG4</accession>
<sequence length="121" mass="13479">MANKKQTYSTRILSALQNLGRNLEVARLVREMSVEELASRAGVSAQTVKNIEKGKPGISVGNLAKILVVMQELDQLEGIMDDSSKDPIADIMKRRSLPKRVRRRSRVKDIESGKAVESVKF</sequence>
<feature type="domain" description="HTH cro/C1-type" evidence="2">
    <location>
        <begin position="23"/>
        <end position="76"/>
    </location>
</feature>
<proteinExistence type="predicted"/>
<organism evidence="3 4">
    <name type="scientific">Kordiimonas lacus</name>
    <dbReference type="NCBI Taxonomy" id="637679"/>
    <lineage>
        <taxon>Bacteria</taxon>
        <taxon>Pseudomonadati</taxon>
        <taxon>Pseudomonadota</taxon>
        <taxon>Alphaproteobacteria</taxon>
        <taxon>Kordiimonadales</taxon>
        <taxon>Kordiimonadaceae</taxon>
        <taxon>Kordiimonas</taxon>
    </lineage>
</organism>
<evidence type="ECO:0000313" key="3">
    <source>
        <dbReference type="EMBL" id="SDD25467.1"/>
    </source>
</evidence>
<dbReference type="RefSeq" id="WP_068308933.1">
    <property type="nucleotide sequence ID" value="NZ_FNAK01000001.1"/>
</dbReference>
<dbReference type="SMART" id="SM00530">
    <property type="entry name" value="HTH_XRE"/>
    <property type="match status" value="1"/>
</dbReference>
<dbReference type="InterPro" id="IPR010982">
    <property type="entry name" value="Lambda_DNA-bd_dom_sf"/>
</dbReference>
<dbReference type="SUPFAM" id="SSF47413">
    <property type="entry name" value="lambda repressor-like DNA-binding domains"/>
    <property type="match status" value="1"/>
</dbReference>
<dbReference type="STRING" id="637679.GCA_001550055_00730"/>
<dbReference type="GO" id="GO:0003677">
    <property type="term" value="F:DNA binding"/>
    <property type="evidence" value="ECO:0007669"/>
    <property type="project" value="InterPro"/>
</dbReference>
<dbReference type="Proteomes" id="UP000183685">
    <property type="component" value="Unassembled WGS sequence"/>
</dbReference>
<name>A0A1G6TAG4_9PROT</name>
<gene>
    <name evidence="3" type="ORF">SAMN04488071_0158</name>
</gene>
<keyword evidence="4" id="KW-1185">Reference proteome</keyword>
<dbReference type="CDD" id="cd00093">
    <property type="entry name" value="HTH_XRE"/>
    <property type="match status" value="1"/>
</dbReference>
<dbReference type="PROSITE" id="PS50943">
    <property type="entry name" value="HTH_CROC1"/>
    <property type="match status" value="1"/>
</dbReference>
<evidence type="ECO:0000313" key="4">
    <source>
        <dbReference type="Proteomes" id="UP000183685"/>
    </source>
</evidence>
<dbReference type="OrthoDB" id="7365273at2"/>
<dbReference type="Gene3D" id="1.10.260.40">
    <property type="entry name" value="lambda repressor-like DNA-binding domains"/>
    <property type="match status" value="1"/>
</dbReference>
<dbReference type="InterPro" id="IPR001387">
    <property type="entry name" value="Cro/C1-type_HTH"/>
</dbReference>
<dbReference type="AlphaFoldDB" id="A0A1G6TAG4"/>
<dbReference type="EMBL" id="FNAK01000001">
    <property type="protein sequence ID" value="SDD25467.1"/>
    <property type="molecule type" value="Genomic_DNA"/>
</dbReference>
<evidence type="ECO:0000259" key="2">
    <source>
        <dbReference type="PROSITE" id="PS50943"/>
    </source>
</evidence>
<protein>
    <submittedName>
        <fullName evidence="3">Helix-turn-helix</fullName>
    </submittedName>
</protein>